<feature type="transmembrane region" description="Helical" evidence="7">
    <location>
        <begin position="56"/>
        <end position="76"/>
    </location>
</feature>
<keyword evidence="4 7" id="KW-0812">Transmembrane</keyword>
<evidence type="ECO:0000256" key="3">
    <source>
        <dbReference type="ARBA" id="ARBA00022475"/>
    </source>
</evidence>
<feature type="transmembrane region" description="Helical" evidence="7">
    <location>
        <begin position="296"/>
        <end position="315"/>
    </location>
</feature>
<dbReference type="Pfam" id="PF07690">
    <property type="entry name" value="MFS_1"/>
    <property type="match status" value="1"/>
</dbReference>
<comment type="caution">
    <text evidence="9">The sequence shown here is derived from an EMBL/GenBank/DDBJ whole genome shotgun (WGS) entry which is preliminary data.</text>
</comment>
<dbReference type="EMBL" id="WJBE01000006">
    <property type="protein sequence ID" value="MBC3899774.1"/>
    <property type="molecule type" value="Genomic_DNA"/>
</dbReference>
<feature type="transmembrane region" description="Helical" evidence="7">
    <location>
        <begin position="321"/>
        <end position="343"/>
    </location>
</feature>
<keyword evidence="10" id="KW-1185">Reference proteome</keyword>
<evidence type="ECO:0000256" key="1">
    <source>
        <dbReference type="ARBA" id="ARBA00004651"/>
    </source>
</evidence>
<evidence type="ECO:0000256" key="2">
    <source>
        <dbReference type="ARBA" id="ARBA00022448"/>
    </source>
</evidence>
<feature type="transmembrane region" description="Helical" evidence="7">
    <location>
        <begin position="171"/>
        <end position="193"/>
    </location>
</feature>
<reference evidence="9 10" key="1">
    <citation type="journal article" date="2020" name="mSystems">
        <title>Defining Genomic and Predicted Metabolic Features of the Acetobacterium Genus.</title>
        <authorList>
            <person name="Ross D.E."/>
            <person name="Marshall C.W."/>
            <person name="Gulliver D."/>
            <person name="May H.D."/>
            <person name="Norman R.S."/>
        </authorList>
    </citation>
    <scope>NUCLEOTIDE SEQUENCE [LARGE SCALE GENOMIC DNA]</scope>
    <source>
        <strain evidence="9 10">DSM 4132</strain>
    </source>
</reference>
<accession>A0ABR6YXG7</accession>
<dbReference type="SUPFAM" id="SSF103473">
    <property type="entry name" value="MFS general substrate transporter"/>
    <property type="match status" value="1"/>
</dbReference>
<feature type="transmembrane region" description="Helical" evidence="7">
    <location>
        <begin position="269"/>
        <end position="289"/>
    </location>
</feature>
<feature type="transmembrane region" description="Helical" evidence="7">
    <location>
        <begin position="355"/>
        <end position="374"/>
    </location>
</feature>
<feature type="domain" description="Major facilitator superfamily (MFS) profile" evidence="8">
    <location>
        <begin position="18"/>
        <end position="410"/>
    </location>
</feature>
<dbReference type="PROSITE" id="PS50850">
    <property type="entry name" value="MFS"/>
    <property type="match status" value="1"/>
</dbReference>
<keyword evidence="6 7" id="KW-0472">Membrane</keyword>
<dbReference type="InterPro" id="IPR036259">
    <property type="entry name" value="MFS_trans_sf"/>
</dbReference>
<feature type="transmembrane region" description="Helical" evidence="7">
    <location>
        <begin position="231"/>
        <end position="249"/>
    </location>
</feature>
<protein>
    <submittedName>
        <fullName evidence="9">MFS transporter</fullName>
    </submittedName>
</protein>
<dbReference type="PANTHER" id="PTHR23517">
    <property type="entry name" value="RESISTANCE PROTEIN MDTM, PUTATIVE-RELATED-RELATED"/>
    <property type="match status" value="1"/>
</dbReference>
<feature type="transmembrane region" description="Helical" evidence="7">
    <location>
        <begin position="143"/>
        <end position="165"/>
    </location>
</feature>
<comment type="subcellular location">
    <subcellularLocation>
        <location evidence="1">Cell membrane</location>
        <topology evidence="1">Multi-pass membrane protein</topology>
    </subcellularLocation>
</comment>
<evidence type="ECO:0000256" key="5">
    <source>
        <dbReference type="ARBA" id="ARBA00022989"/>
    </source>
</evidence>
<evidence type="ECO:0000256" key="4">
    <source>
        <dbReference type="ARBA" id="ARBA00022692"/>
    </source>
</evidence>
<keyword evidence="3" id="KW-1003">Cell membrane</keyword>
<dbReference type="Proteomes" id="UP000622405">
    <property type="component" value="Unassembled WGS sequence"/>
</dbReference>
<evidence type="ECO:0000313" key="10">
    <source>
        <dbReference type="Proteomes" id="UP000622405"/>
    </source>
</evidence>
<proteinExistence type="predicted"/>
<feature type="transmembrane region" description="Helical" evidence="7">
    <location>
        <begin position="108"/>
        <end position="131"/>
    </location>
</feature>
<feature type="transmembrane region" description="Helical" evidence="7">
    <location>
        <begin position="386"/>
        <end position="405"/>
    </location>
</feature>
<name>A0ABR6YXG7_9FIRM</name>
<dbReference type="InterPro" id="IPR020846">
    <property type="entry name" value="MFS_dom"/>
</dbReference>
<dbReference type="InterPro" id="IPR050171">
    <property type="entry name" value="MFS_Transporters"/>
</dbReference>
<evidence type="ECO:0000256" key="6">
    <source>
        <dbReference type="ARBA" id="ARBA00023136"/>
    </source>
</evidence>
<dbReference type="PANTHER" id="PTHR23517:SF3">
    <property type="entry name" value="INTEGRAL MEMBRANE TRANSPORT PROTEIN"/>
    <property type="match status" value="1"/>
</dbReference>
<gene>
    <name evidence="9" type="ORF">GH811_09110</name>
</gene>
<evidence type="ECO:0000259" key="8">
    <source>
        <dbReference type="PROSITE" id="PS50850"/>
    </source>
</evidence>
<organism evidence="9 10">
    <name type="scientific">Acetobacterium malicum</name>
    <dbReference type="NCBI Taxonomy" id="52692"/>
    <lineage>
        <taxon>Bacteria</taxon>
        <taxon>Bacillati</taxon>
        <taxon>Bacillota</taxon>
        <taxon>Clostridia</taxon>
        <taxon>Eubacteriales</taxon>
        <taxon>Eubacteriaceae</taxon>
        <taxon>Acetobacterium</taxon>
    </lineage>
</organism>
<keyword evidence="2" id="KW-0813">Transport</keyword>
<dbReference type="InterPro" id="IPR011701">
    <property type="entry name" value="MFS"/>
</dbReference>
<feature type="transmembrane region" description="Helical" evidence="7">
    <location>
        <begin position="15"/>
        <end position="36"/>
    </location>
</feature>
<dbReference type="Gene3D" id="1.20.1250.20">
    <property type="entry name" value="MFS general substrate transporter like domains"/>
    <property type="match status" value="2"/>
</dbReference>
<evidence type="ECO:0000313" key="9">
    <source>
        <dbReference type="EMBL" id="MBC3899774.1"/>
    </source>
</evidence>
<sequence>MRQLVDTMSNRTRELIYVICLTGFITITFAFGRYIFSMITPDIVSSLNIDYEFIGLINACHQGAYLLFSLLGGILCGYLSVRFLISSSVILCGLSVFVLAFVNNPWLLLVIVTLQGIFAATSWIPMVEFVAKNIQEDNRGKSLGIISSGTSFGLILNGFLIPYILTNETWQTVWFVFGIISLILGALGVYWIYKLKSIPDLQIESANQKNEYNTEILDLGNDKSGNYLKHYVLLVALLILSGLYLIPFQSYIVPLMQEDLGLNEQISGIAWSIFGFIGIFSGFVAGVLADKYTAKRAMIITYSISILSIATVVFVHNAAAALFACAIFGLTYNGIFGLHPTYVTRVLPPEKTAKLFGLMNLSLGVGSMIGNYAGGYIKKMTGNFALAYQLMLMMSILTVLICIFIKADRNEEEVVVNGKNRVESSQDTI</sequence>
<keyword evidence="5 7" id="KW-1133">Transmembrane helix</keyword>
<evidence type="ECO:0000256" key="7">
    <source>
        <dbReference type="SAM" id="Phobius"/>
    </source>
</evidence>
<feature type="transmembrane region" description="Helical" evidence="7">
    <location>
        <begin position="83"/>
        <end position="102"/>
    </location>
</feature>